<dbReference type="SUPFAM" id="SSF47323">
    <property type="entry name" value="Anticodon-binding domain of a subclass of class I aminoacyl-tRNA synthetases"/>
    <property type="match status" value="1"/>
</dbReference>
<evidence type="ECO:0000259" key="9">
    <source>
        <dbReference type="Pfam" id="PF00133"/>
    </source>
</evidence>
<dbReference type="NCBIfam" id="TIGR00392">
    <property type="entry name" value="ileS"/>
    <property type="match status" value="1"/>
</dbReference>
<keyword evidence="8" id="KW-0963">Cytoplasm</keyword>
<dbReference type="EMBL" id="JACSPM010000004">
    <property type="protein sequence ID" value="MBD8024569.1"/>
    <property type="molecule type" value="Genomic_DNA"/>
</dbReference>
<evidence type="ECO:0000256" key="6">
    <source>
        <dbReference type="ARBA" id="ARBA00025217"/>
    </source>
</evidence>
<evidence type="ECO:0000259" key="10">
    <source>
        <dbReference type="Pfam" id="PF08264"/>
    </source>
</evidence>
<dbReference type="HAMAP" id="MF_02003">
    <property type="entry name" value="Ile_tRNA_synth_type2"/>
    <property type="match status" value="1"/>
</dbReference>
<keyword evidence="2 8" id="KW-0547">Nucleotide-binding</keyword>
<protein>
    <recommendedName>
        <fullName evidence="8">Isoleucine--tRNA ligase</fullName>
        <ecNumber evidence="8">6.1.1.5</ecNumber>
    </recommendedName>
    <alternativeName>
        <fullName evidence="8">Isoleucyl-tRNA synthetase</fullName>
        <shortName evidence="8">IleRS</shortName>
    </alternativeName>
</protein>
<dbReference type="PRINTS" id="PR00984">
    <property type="entry name" value="TRNASYNTHILE"/>
</dbReference>
<dbReference type="RefSeq" id="WP_191766895.1">
    <property type="nucleotide sequence ID" value="NZ_JACSPM010000004.1"/>
</dbReference>
<comment type="domain">
    <text evidence="8">IleRS has two distinct active sites: one for aminoacylation and one for editing. The misactivated valine is translocated from the active site to the editing site, which sterically excludes the correctly activated isoleucine. The single editing site contains two valyl binding pockets, one specific for each substrate (Val-AMP or Val-tRNA(Ile)).</text>
</comment>
<dbReference type="Gene3D" id="1.10.730.10">
    <property type="entry name" value="Isoleucyl-tRNA Synthetase, Domain 1"/>
    <property type="match status" value="1"/>
</dbReference>
<sequence>MTYPKSSFGPAADSVVPSPRFPEIERDTLAFWQADDTFRASIAQRKGAQEWVFYDGPPFANGLPHYGHLLTGYAKDLFPRFQTMLGKRVDRVFGWDTHGLPAELEAMKQLGITEKTQIEEMGVAAFNAKARESVLAYTREWEDYVTRQARWVDFERGYKTLDPSYMESVLWAFKTLHDKGLAYEGHRVLPYCWRDETPLSTHELRMDDDVYKMRQDPSVTVTFPLVGMKAEALGLTGVRALAWTTTPWTLPTNFALAVGPDIRYVVLPGGPAGAADVHHAPDGRADELAEAYAHRYLLAEELLAGYAKDLGYESAEAAREAVVQTVMGSELEDVSYDRLFDYYADAETWGTGTVWRILVDDYVTTGDGTGIVHQAPAYGEDDQRITEAAGIPLIMSLDDGGRFLPQVTDVAGELWMDANRPLIRLLRQEGRLLREASYEHSYPHCWRCRNPLIYRAVSSWFVRVTDIKDRLLANNEQITWVPENVKHGQFGKWLEGARDWSISRNRYWGSPIPVWKSDDPEYPRVDVYGSLEELERDFGRLPRNAEGEVDLHRPFIDELTRPNPDDPTGASTMRRIEDVFDVWFDSGSMPYAQVHYPFENQDWFEEHSPADFIVEYIGQTRGWFYVMHVLSTALFDRPAFTGVSCHGIVLGSDGLKMSKSLQNYPDVSEVFDRDGSDAMRWFLMASSVLRGGNLVVTEEGIRAGVREFMLPLWNAWYFFATYANASGPDGYEASWRTGSTDVLDRYILALLGDLVRDVAVDLEGLDSTMAAAKLRDFAEALTNWYIRRSRDRFWVGVTEDPTSREAFDTLYTVLETLTRVAAPLIPLVSERVWQGLTGGRSVHLQDWPEAAAFPAADDIRTAMDAVRQVSSVANALRKKEGKRVRLPLAKLTVVVPDAASLAQFDGILRDELNVKALEFVELDGGVAERYGISKRLSVNARAAGPRLGKQVQHVISGAKAGVWEEVDGGVVVDGIALQEGEYELTLEAGGVDEGTAIALLSDGGFVLLDTATTPELEAEGLARDVIRAVQDTRKAAGFDVSDRIRLELAFDDVDDRVAVETAFAVADVAGETLAVEHALYGPRGSLPDTGPGHTAEFAAGTFANRGALTVSVTKVEASA</sequence>
<keyword evidence="8" id="KW-0479">Metal-binding</keyword>
<comment type="similarity">
    <text evidence="8">Belongs to the class-I aminoacyl-tRNA synthetase family. IleS type 2 subfamily.</text>
</comment>
<evidence type="ECO:0000256" key="7">
    <source>
        <dbReference type="ARBA" id="ARBA00048359"/>
    </source>
</evidence>
<dbReference type="GO" id="GO:0004822">
    <property type="term" value="F:isoleucine-tRNA ligase activity"/>
    <property type="evidence" value="ECO:0007669"/>
    <property type="project" value="UniProtKB-EC"/>
</dbReference>
<evidence type="ECO:0000313" key="12">
    <source>
        <dbReference type="Proteomes" id="UP000602532"/>
    </source>
</evidence>
<feature type="short sequence motif" description="'HIGH' region" evidence="8">
    <location>
        <begin position="58"/>
        <end position="68"/>
    </location>
</feature>
<dbReference type="InterPro" id="IPR002301">
    <property type="entry name" value="Ile-tRNA-ligase"/>
</dbReference>
<feature type="domain" description="Methionyl/Valyl/Leucyl/Isoleucyl-tRNA synthetase anticodon-binding" evidence="10">
    <location>
        <begin position="744"/>
        <end position="887"/>
    </location>
</feature>
<organism evidence="11 12">
    <name type="scientific">Microbacterium gallinarum</name>
    <dbReference type="NCBI Taxonomy" id="2762209"/>
    <lineage>
        <taxon>Bacteria</taxon>
        <taxon>Bacillati</taxon>
        <taxon>Actinomycetota</taxon>
        <taxon>Actinomycetes</taxon>
        <taxon>Micrococcales</taxon>
        <taxon>Microbacteriaceae</taxon>
        <taxon>Microbacterium</taxon>
    </lineage>
</organism>
<comment type="catalytic activity">
    <reaction evidence="7 8">
        <text>tRNA(Ile) + L-isoleucine + ATP = L-isoleucyl-tRNA(Ile) + AMP + diphosphate</text>
        <dbReference type="Rhea" id="RHEA:11060"/>
        <dbReference type="Rhea" id="RHEA-COMP:9666"/>
        <dbReference type="Rhea" id="RHEA-COMP:9695"/>
        <dbReference type="ChEBI" id="CHEBI:30616"/>
        <dbReference type="ChEBI" id="CHEBI:33019"/>
        <dbReference type="ChEBI" id="CHEBI:58045"/>
        <dbReference type="ChEBI" id="CHEBI:78442"/>
        <dbReference type="ChEBI" id="CHEBI:78528"/>
        <dbReference type="ChEBI" id="CHEBI:456215"/>
        <dbReference type="EC" id="6.1.1.5"/>
    </reaction>
</comment>
<dbReference type="PANTHER" id="PTHR42780:SF1">
    <property type="entry name" value="ISOLEUCINE--TRNA LIGASE, CYTOPLASMIC"/>
    <property type="match status" value="1"/>
</dbReference>
<keyword evidence="4 8" id="KW-0648">Protein biosynthesis</keyword>
<dbReference type="InterPro" id="IPR002300">
    <property type="entry name" value="aa-tRNA-synth_Ia"/>
</dbReference>
<dbReference type="CDD" id="cd07961">
    <property type="entry name" value="Anticodon_Ia_Ile_ABEc"/>
    <property type="match status" value="1"/>
</dbReference>
<dbReference type="Proteomes" id="UP000602532">
    <property type="component" value="Unassembled WGS sequence"/>
</dbReference>
<evidence type="ECO:0000313" key="11">
    <source>
        <dbReference type="EMBL" id="MBD8024569.1"/>
    </source>
</evidence>
<dbReference type="InterPro" id="IPR033709">
    <property type="entry name" value="Anticodon_Ile_ABEc"/>
</dbReference>
<keyword evidence="8" id="KW-0862">Zinc</keyword>
<feature type="binding site" evidence="8">
    <location>
        <position position="659"/>
    </location>
    <ligand>
        <name>ATP</name>
        <dbReference type="ChEBI" id="CHEBI:30616"/>
    </ligand>
</feature>
<dbReference type="InterPro" id="IPR014729">
    <property type="entry name" value="Rossmann-like_a/b/a_fold"/>
</dbReference>
<feature type="short sequence motif" description="'KMSKS' region" evidence="8">
    <location>
        <begin position="656"/>
        <end position="660"/>
    </location>
</feature>
<evidence type="ECO:0000256" key="4">
    <source>
        <dbReference type="ARBA" id="ARBA00022917"/>
    </source>
</evidence>
<comment type="subcellular location">
    <subcellularLocation>
        <location evidence="8">Cytoplasm</location>
    </subcellularLocation>
</comment>
<comment type="function">
    <text evidence="6 8">Catalyzes the attachment of isoleucine to tRNA(Ile). As IleRS can inadvertently accommodate and process structurally similar amino acids such as valine, to avoid such errors it has two additional distinct tRNA(Ile)-dependent editing activities. One activity is designated as 'pretransfer' editing and involves the hydrolysis of activated Val-AMP. The other activity is designated 'posttransfer' editing and involves deacylation of mischarged Val-tRNA(Ile).</text>
</comment>
<comment type="subunit">
    <text evidence="8">Monomer.</text>
</comment>
<evidence type="ECO:0000256" key="2">
    <source>
        <dbReference type="ARBA" id="ARBA00022741"/>
    </source>
</evidence>
<evidence type="ECO:0000256" key="5">
    <source>
        <dbReference type="ARBA" id="ARBA00023146"/>
    </source>
</evidence>
<comment type="cofactor">
    <cofactor evidence="8">
        <name>Zn(2+)</name>
        <dbReference type="ChEBI" id="CHEBI:29105"/>
    </cofactor>
</comment>
<dbReference type="InterPro" id="IPR013155">
    <property type="entry name" value="M/V/L/I-tRNA-synth_anticd-bd"/>
</dbReference>
<evidence type="ECO:0000256" key="3">
    <source>
        <dbReference type="ARBA" id="ARBA00022840"/>
    </source>
</evidence>
<dbReference type="Gene3D" id="3.90.740.10">
    <property type="entry name" value="Valyl/Leucyl/Isoleucyl-tRNA synthetase, editing domain"/>
    <property type="match status" value="1"/>
</dbReference>
<dbReference type="PANTHER" id="PTHR42780">
    <property type="entry name" value="SOLEUCYL-TRNA SYNTHETASE"/>
    <property type="match status" value="1"/>
</dbReference>
<keyword evidence="12" id="KW-1185">Reference proteome</keyword>
<proteinExistence type="inferred from homology"/>
<comment type="caution">
    <text evidence="11">The sequence shown here is derived from an EMBL/GenBank/DDBJ whole genome shotgun (WGS) entry which is preliminary data.</text>
</comment>
<accession>A0ABR8X5H3</accession>
<name>A0ABR8X5H3_9MICO</name>
<feature type="domain" description="Aminoacyl-tRNA synthetase class Ia" evidence="9">
    <location>
        <begin position="28"/>
        <end position="690"/>
    </location>
</feature>
<dbReference type="InterPro" id="IPR009080">
    <property type="entry name" value="tRNAsynth_Ia_anticodon-bd"/>
</dbReference>
<dbReference type="Gene3D" id="3.40.50.620">
    <property type="entry name" value="HUPs"/>
    <property type="match status" value="2"/>
</dbReference>
<evidence type="ECO:0000256" key="1">
    <source>
        <dbReference type="ARBA" id="ARBA00022598"/>
    </source>
</evidence>
<evidence type="ECO:0000256" key="8">
    <source>
        <dbReference type="HAMAP-Rule" id="MF_02003"/>
    </source>
</evidence>
<dbReference type="EC" id="6.1.1.5" evidence="8"/>
<reference evidence="11 12" key="1">
    <citation type="submission" date="2020-08" db="EMBL/GenBank/DDBJ databases">
        <title>A Genomic Blueprint of the Chicken Gut Microbiome.</title>
        <authorList>
            <person name="Gilroy R."/>
            <person name="Ravi A."/>
            <person name="Getino M."/>
            <person name="Pursley I."/>
            <person name="Horton D.L."/>
            <person name="Alikhan N.-F."/>
            <person name="Baker D."/>
            <person name="Gharbi K."/>
            <person name="Hall N."/>
            <person name="Watson M."/>
            <person name="Adriaenssens E.M."/>
            <person name="Foster-Nyarko E."/>
            <person name="Jarju S."/>
            <person name="Secka A."/>
            <person name="Antonio M."/>
            <person name="Oren A."/>
            <person name="Chaudhuri R."/>
            <person name="La Ragione R.M."/>
            <person name="Hildebrand F."/>
            <person name="Pallen M.J."/>
        </authorList>
    </citation>
    <scope>NUCLEOTIDE SEQUENCE [LARGE SCALE GENOMIC DNA]</scope>
    <source>
        <strain evidence="11 12">Sa1CUA4</strain>
    </source>
</reference>
<gene>
    <name evidence="8" type="primary">ileS</name>
    <name evidence="11" type="ORF">H9622_13355</name>
</gene>
<dbReference type="Pfam" id="PF08264">
    <property type="entry name" value="Anticodon_1"/>
    <property type="match status" value="1"/>
</dbReference>
<dbReference type="InterPro" id="IPR009008">
    <property type="entry name" value="Val/Leu/Ile-tRNA-synth_edit"/>
</dbReference>
<dbReference type="Pfam" id="PF19302">
    <property type="entry name" value="DUF5915"/>
    <property type="match status" value="1"/>
</dbReference>
<dbReference type="SUPFAM" id="SSF52374">
    <property type="entry name" value="Nucleotidylyl transferase"/>
    <property type="match status" value="1"/>
</dbReference>
<keyword evidence="1 8" id="KW-0436">Ligase</keyword>
<dbReference type="InterPro" id="IPR023586">
    <property type="entry name" value="Ile-tRNA-ligase_type2"/>
</dbReference>
<dbReference type="CDD" id="cd00818">
    <property type="entry name" value="IleRS_core"/>
    <property type="match status" value="1"/>
</dbReference>
<keyword evidence="3 8" id="KW-0067">ATP-binding</keyword>
<dbReference type="SUPFAM" id="SSF50677">
    <property type="entry name" value="ValRS/IleRS/LeuRS editing domain"/>
    <property type="match status" value="1"/>
</dbReference>
<keyword evidence="5 8" id="KW-0030">Aminoacyl-tRNA synthetase</keyword>
<dbReference type="Pfam" id="PF00133">
    <property type="entry name" value="tRNA-synt_1"/>
    <property type="match status" value="1"/>
</dbReference>